<evidence type="ECO:0000256" key="1">
    <source>
        <dbReference type="SAM" id="MobiDB-lite"/>
    </source>
</evidence>
<feature type="domain" description="DUF4794" evidence="3">
    <location>
        <begin position="39"/>
        <end position="85"/>
    </location>
</feature>
<feature type="region of interest" description="Disordered" evidence="1">
    <location>
        <begin position="69"/>
        <end position="140"/>
    </location>
</feature>
<reference evidence="4" key="1">
    <citation type="submission" date="2014-11" db="EMBL/GenBank/DDBJ databases">
        <authorList>
            <person name="Geib S."/>
        </authorList>
    </citation>
    <scope>NUCLEOTIDE SEQUENCE</scope>
</reference>
<feature type="signal peptide" evidence="2">
    <location>
        <begin position="1"/>
        <end position="19"/>
    </location>
</feature>
<feature type="compositionally biased region" description="Acidic residues" evidence="1">
    <location>
        <begin position="75"/>
        <end position="111"/>
    </location>
</feature>
<organism evidence="4">
    <name type="scientific">Zeugodacus cucurbitae</name>
    <name type="common">Melon fruit fly</name>
    <name type="synonym">Bactrocera cucurbitae</name>
    <dbReference type="NCBI Taxonomy" id="28588"/>
    <lineage>
        <taxon>Eukaryota</taxon>
        <taxon>Metazoa</taxon>
        <taxon>Ecdysozoa</taxon>
        <taxon>Arthropoda</taxon>
        <taxon>Hexapoda</taxon>
        <taxon>Insecta</taxon>
        <taxon>Pterygota</taxon>
        <taxon>Neoptera</taxon>
        <taxon>Endopterygota</taxon>
        <taxon>Diptera</taxon>
        <taxon>Brachycera</taxon>
        <taxon>Muscomorpha</taxon>
        <taxon>Tephritoidea</taxon>
        <taxon>Tephritidae</taxon>
        <taxon>Zeugodacus</taxon>
        <taxon>Zeugodacus</taxon>
    </lineage>
</organism>
<dbReference type="InterPro" id="IPR032011">
    <property type="entry name" value="DUF4794"/>
</dbReference>
<protein>
    <submittedName>
        <fullName evidence="4">Echinoderm microtubule-associated protein-like 4</fullName>
    </submittedName>
</protein>
<feature type="chain" id="PRO_5001983780" evidence="2">
    <location>
        <begin position="20"/>
        <end position="149"/>
    </location>
</feature>
<dbReference type="AlphaFoldDB" id="A0A0A1XL87"/>
<reference evidence="4" key="2">
    <citation type="journal article" date="2015" name="Gigascience">
        <title>Reconstructing a comprehensive transcriptome assembly of a white-pupal translocated strain of the pest fruit fly Bactrocera cucurbitae.</title>
        <authorList>
            <person name="Sim S.B."/>
            <person name="Calla B."/>
            <person name="Hall B."/>
            <person name="DeRego T."/>
            <person name="Geib S.M."/>
        </authorList>
    </citation>
    <scope>NUCLEOTIDE SEQUENCE</scope>
</reference>
<gene>
    <name evidence="4" type="primary">eml4_1</name>
    <name evidence="4" type="ORF">g.8212</name>
</gene>
<keyword evidence="2" id="KW-0732">Signal</keyword>
<evidence type="ECO:0000256" key="2">
    <source>
        <dbReference type="SAM" id="SignalP"/>
    </source>
</evidence>
<name>A0A0A1XL87_ZEUCU</name>
<sequence length="149" mass="16140">MKQISLSILLFLLLAHSFGSPLAQRTRTNAKTLQNPQTAPYPAAGYKPEVPFTLPTDQATVEPAEVVASVTTSSLDEEDAAEDEAEAAEDLPEDVDPIAADAAEDDTELLPEPEALVSANDDEEDENANIIPEQATGPTPSKRFWFFRK</sequence>
<evidence type="ECO:0000259" key="3">
    <source>
        <dbReference type="Pfam" id="PF16042"/>
    </source>
</evidence>
<dbReference type="EMBL" id="GBXI01002575">
    <property type="protein sequence ID" value="JAD11717.1"/>
    <property type="molecule type" value="Transcribed_RNA"/>
</dbReference>
<proteinExistence type="predicted"/>
<accession>A0A0A1XL87</accession>
<evidence type="ECO:0000313" key="4">
    <source>
        <dbReference type="EMBL" id="JAD11717.1"/>
    </source>
</evidence>
<dbReference type="Pfam" id="PF16042">
    <property type="entry name" value="DUF4794"/>
    <property type="match status" value="1"/>
</dbReference>